<dbReference type="InterPro" id="IPR005467">
    <property type="entry name" value="His_kinase_dom"/>
</dbReference>
<dbReference type="Pfam" id="PF02518">
    <property type="entry name" value="HATPase_c"/>
    <property type="match status" value="1"/>
</dbReference>
<keyword evidence="6" id="KW-0812">Transmembrane</keyword>
<keyword evidence="6" id="KW-0472">Membrane</keyword>
<evidence type="ECO:0000256" key="5">
    <source>
        <dbReference type="ARBA" id="ARBA00023012"/>
    </source>
</evidence>
<evidence type="ECO:0000259" key="7">
    <source>
        <dbReference type="PROSITE" id="PS50109"/>
    </source>
</evidence>
<dbReference type="Proteomes" id="UP000198817">
    <property type="component" value="Unassembled WGS sequence"/>
</dbReference>
<dbReference type="STRING" id="155865.SAMN05216515_10354"/>
<keyword evidence="9" id="KW-1185">Reference proteome</keyword>
<dbReference type="InterPro" id="IPR004358">
    <property type="entry name" value="Sig_transdc_His_kin-like_C"/>
</dbReference>
<feature type="domain" description="Histidine kinase" evidence="7">
    <location>
        <begin position="314"/>
        <end position="419"/>
    </location>
</feature>
<evidence type="ECO:0000313" key="8">
    <source>
        <dbReference type="EMBL" id="SFU38025.1"/>
    </source>
</evidence>
<dbReference type="Gene3D" id="3.30.565.10">
    <property type="entry name" value="Histidine kinase-like ATPase, C-terminal domain"/>
    <property type="match status" value="1"/>
</dbReference>
<evidence type="ECO:0000256" key="3">
    <source>
        <dbReference type="ARBA" id="ARBA00022553"/>
    </source>
</evidence>
<keyword evidence="3" id="KW-0597">Phosphoprotein</keyword>
<reference evidence="8 9" key="1">
    <citation type="submission" date="2016-10" db="EMBL/GenBank/DDBJ databases">
        <authorList>
            <person name="de Groot N.N."/>
        </authorList>
    </citation>
    <scope>NUCLEOTIDE SEQUENCE [LARGE SCALE GENOMIC DNA]</scope>
    <source>
        <strain evidence="8 9">KHGC13</strain>
    </source>
</reference>
<dbReference type="OrthoDB" id="1791938at2"/>
<dbReference type="InterPro" id="IPR036890">
    <property type="entry name" value="HATPase_C_sf"/>
</dbReference>
<keyword evidence="6" id="KW-1133">Transmembrane helix</keyword>
<name>A0A1I7FPE8_9FIRM</name>
<dbReference type="AlphaFoldDB" id="A0A1I7FPE8"/>
<evidence type="ECO:0000256" key="4">
    <source>
        <dbReference type="ARBA" id="ARBA00022777"/>
    </source>
</evidence>
<accession>A0A1I7FPE8</accession>
<feature type="transmembrane region" description="Helical" evidence="6">
    <location>
        <begin position="12"/>
        <end position="28"/>
    </location>
</feature>
<dbReference type="PROSITE" id="PS50109">
    <property type="entry name" value="HIS_KIN"/>
    <property type="match status" value="1"/>
</dbReference>
<protein>
    <recommendedName>
        <fullName evidence="2">histidine kinase</fullName>
        <ecNumber evidence="2">2.7.13.3</ecNumber>
    </recommendedName>
</protein>
<feature type="transmembrane region" description="Helical" evidence="6">
    <location>
        <begin position="85"/>
        <end position="105"/>
    </location>
</feature>
<feature type="transmembrane region" description="Helical" evidence="6">
    <location>
        <begin position="148"/>
        <end position="169"/>
    </location>
</feature>
<dbReference type="PRINTS" id="PR00344">
    <property type="entry name" value="BCTRLSENSOR"/>
</dbReference>
<proteinExistence type="predicted"/>
<evidence type="ECO:0000256" key="1">
    <source>
        <dbReference type="ARBA" id="ARBA00000085"/>
    </source>
</evidence>
<dbReference type="PANTHER" id="PTHR43547:SF10">
    <property type="entry name" value="SENSOR HISTIDINE KINASE DCUS"/>
    <property type="match status" value="1"/>
</dbReference>
<dbReference type="SMART" id="SM00387">
    <property type="entry name" value="HATPase_c"/>
    <property type="match status" value="1"/>
</dbReference>
<keyword evidence="5" id="KW-0902">Two-component regulatory system</keyword>
<feature type="transmembrane region" description="Helical" evidence="6">
    <location>
        <begin position="34"/>
        <end position="50"/>
    </location>
</feature>
<comment type="catalytic activity">
    <reaction evidence="1">
        <text>ATP + protein L-histidine = ADP + protein N-phospho-L-histidine.</text>
        <dbReference type="EC" id="2.7.13.3"/>
    </reaction>
</comment>
<feature type="transmembrane region" description="Helical" evidence="6">
    <location>
        <begin position="55"/>
        <end position="73"/>
    </location>
</feature>
<dbReference type="EC" id="2.7.13.3" evidence="2"/>
<gene>
    <name evidence="8" type="ORF">SAMN05216508_10354</name>
</gene>
<dbReference type="GO" id="GO:0000155">
    <property type="term" value="F:phosphorelay sensor kinase activity"/>
    <property type="evidence" value="ECO:0007669"/>
    <property type="project" value="TreeGrafter"/>
</dbReference>
<organism evidence="8 9">
    <name type="scientific">Eubacterium pyruvativorans</name>
    <dbReference type="NCBI Taxonomy" id="155865"/>
    <lineage>
        <taxon>Bacteria</taxon>
        <taxon>Bacillati</taxon>
        <taxon>Bacillota</taxon>
        <taxon>Clostridia</taxon>
        <taxon>Eubacteriales</taxon>
        <taxon>Eubacteriaceae</taxon>
        <taxon>Eubacterium</taxon>
    </lineage>
</organism>
<sequence length="424" mass="48154">MKSIRTTVQNTVFLTLIVIVMAQINIHIFSSTRFLISVAPVCLPAFLYLLDDAEILPVSILSGFGIFGTRVLRDYVTGAGIADVAAQYLPETMFYVVFGIALFIFDRLRSQNIRLRYFIPLVMVIDYGANSLELFARMKTTAYTMNNQLSLMLVAFIRGMLLLIILGSLNQYRVLLLNRNHAERYQRLIMLISRLNGEMLWMKKNVDQIEKTMDTSYRLYSELKDGGQDAYADRALKVAKDIHEVKKEYLLILRGLSESMEDETESDVLKMTELFVILIHSVNDEFEAQGKRPIITLSKEDELAAKEPYLFLSVFHNLIANAVEASDNRRCVITISEQNGGDHYLYTVQDNGPGVPEEFRDKVFEPRFSTKFNEETGMVNRGLGLSLVKDIVEESLHGTIRLRQGSGGAAFEIRIPKDAMEVVE</sequence>
<dbReference type="EMBL" id="FPBT01000003">
    <property type="protein sequence ID" value="SFU38025.1"/>
    <property type="molecule type" value="Genomic_DNA"/>
</dbReference>
<dbReference type="RefSeq" id="WP_090470065.1">
    <property type="nucleotide sequence ID" value="NZ_CADAOJ010000006.1"/>
</dbReference>
<keyword evidence="4 8" id="KW-0808">Transferase</keyword>
<evidence type="ECO:0000256" key="2">
    <source>
        <dbReference type="ARBA" id="ARBA00012438"/>
    </source>
</evidence>
<evidence type="ECO:0000256" key="6">
    <source>
        <dbReference type="SAM" id="Phobius"/>
    </source>
</evidence>
<dbReference type="PANTHER" id="PTHR43547">
    <property type="entry name" value="TWO-COMPONENT HISTIDINE KINASE"/>
    <property type="match status" value="1"/>
</dbReference>
<evidence type="ECO:0000313" key="9">
    <source>
        <dbReference type="Proteomes" id="UP000198817"/>
    </source>
</evidence>
<dbReference type="InterPro" id="IPR003594">
    <property type="entry name" value="HATPase_dom"/>
</dbReference>
<keyword evidence="4 8" id="KW-0418">Kinase</keyword>
<dbReference type="SUPFAM" id="SSF55874">
    <property type="entry name" value="ATPase domain of HSP90 chaperone/DNA topoisomerase II/histidine kinase"/>
    <property type="match status" value="1"/>
</dbReference>